<sequence>MSNYIKIESVELENVNRPNSFILYQSKSLLDLDFSNPEFERYGGRGLNSHGGGARAANYGHYQVKGVGLTPLAGVIEGVNYNHGTVPLEEALLEAIYSEVLANVLPVGVADFYGVIYTGQNTAFEFNEDRKESLVATHGALIVREKAIRPAHFMRTNNFKIQEKYQAEVISDVHRIRNVIHALADSFDSHDQFIEYVGEFLQGCAEQFGFAHIAGITHGAMTPSNILMDGRWIDLVTPSFIDRGRNYRVANLTFYHESSIAIEVSQELCDTYSKFTGISFDTSILHDYFKSSLALSIDYHLPYVLGLDREIATSIDNDSKVAPLYHRLKSLFKQESKVYFTHHLDDEHSVNLCRDIINVVDTVLYTKESAEEHLYRYCYLHYKHKDTINFRGFVAVCLIKALKRDLLAKLYYRTKVESCLQKLSEKAIPSQIKFFVESYKASSLWVFDDTFLDSEILYQSTDKACSLVFDADKMIVSTTRNKNTHFTALVGNIADLPCDFFRANSLIFGEYFDNIDKLLRKLSNEQ</sequence>
<dbReference type="EMBL" id="AQGV01000015">
    <property type="protein sequence ID" value="MBE0370455.1"/>
    <property type="molecule type" value="Genomic_DNA"/>
</dbReference>
<gene>
    <name evidence="1" type="ORF">PAUR_b0498</name>
</gene>
<organism evidence="1 2">
    <name type="scientific">Pseudoalteromonas aurantia 208</name>
    <dbReference type="NCBI Taxonomy" id="1314867"/>
    <lineage>
        <taxon>Bacteria</taxon>
        <taxon>Pseudomonadati</taxon>
        <taxon>Pseudomonadota</taxon>
        <taxon>Gammaproteobacteria</taxon>
        <taxon>Alteromonadales</taxon>
        <taxon>Pseudoalteromonadaceae</taxon>
        <taxon>Pseudoalteromonas</taxon>
    </lineage>
</organism>
<evidence type="ECO:0000313" key="2">
    <source>
        <dbReference type="Proteomes" id="UP000615755"/>
    </source>
</evidence>
<comment type="caution">
    <text evidence="1">The sequence shown here is derived from an EMBL/GenBank/DDBJ whole genome shotgun (WGS) entry which is preliminary data.</text>
</comment>
<dbReference type="RefSeq" id="WP_192509565.1">
    <property type="nucleotide sequence ID" value="NZ_AQGV01000015.1"/>
</dbReference>
<dbReference type="Proteomes" id="UP000615755">
    <property type="component" value="Unassembled WGS sequence"/>
</dbReference>
<reference evidence="1 2" key="1">
    <citation type="submission" date="2015-03" db="EMBL/GenBank/DDBJ databases">
        <title>Genome sequence of Pseudoalteromonas aurantia.</title>
        <authorList>
            <person name="Xie B.-B."/>
            <person name="Rong J.-C."/>
            <person name="Qin Q.-L."/>
            <person name="Zhang Y.-Z."/>
        </authorList>
    </citation>
    <scope>NUCLEOTIDE SEQUENCE [LARGE SCALE GENOMIC DNA]</scope>
    <source>
        <strain evidence="1 2">208</strain>
    </source>
</reference>
<keyword evidence="2" id="KW-1185">Reference proteome</keyword>
<evidence type="ECO:0000313" key="1">
    <source>
        <dbReference type="EMBL" id="MBE0370455.1"/>
    </source>
</evidence>
<proteinExistence type="predicted"/>
<accession>A0ABR9EHI2</accession>
<name>A0ABR9EHI2_9GAMM</name>
<protein>
    <submittedName>
        <fullName evidence="1">Uncharacterized protein</fullName>
    </submittedName>
</protein>